<feature type="compositionally biased region" description="Basic and acidic residues" evidence="1">
    <location>
        <begin position="18"/>
        <end position="31"/>
    </location>
</feature>
<dbReference type="Proteomes" id="UP000094336">
    <property type="component" value="Unassembled WGS sequence"/>
</dbReference>
<evidence type="ECO:0000256" key="1">
    <source>
        <dbReference type="SAM" id="MobiDB-lite"/>
    </source>
</evidence>
<feature type="compositionally biased region" description="Polar residues" evidence="1">
    <location>
        <begin position="115"/>
        <end position="130"/>
    </location>
</feature>
<name>A0A1E3QJX1_9ASCO</name>
<dbReference type="GeneID" id="30147533"/>
<keyword evidence="3" id="KW-1185">Reference proteome</keyword>
<feature type="region of interest" description="Disordered" evidence="1">
    <location>
        <begin position="1"/>
        <end position="133"/>
    </location>
</feature>
<evidence type="ECO:0000313" key="3">
    <source>
        <dbReference type="Proteomes" id="UP000094336"/>
    </source>
</evidence>
<sequence length="914" mass="102587">MEHRTFGLSYQAQQKVQKLQEEKQKRKEERRARRAHAASETDYDDAVSTSSSTLSGTPQASISTREAQKLANPDSSLHTASKSRLMTQKKEGMFRLAAAEKPETKSRFKFGRKTTPGSSSTNLAETTQTPALRPALAKVPTGSSVSSLSITTRSSSLPNLDDVTLARTSGRLSTSQLEHSGASLVIGVSVLGRAATNSSDWPARGSHSLSREVSRVNSVAGLTPPSSGPTSRQTSVCLTSKKYEPSATLFTEKSEMAGKKQDVEQSITEELDTSDRLPPTRKYAASVASVDPLTTSVDAISEHRAGSVGTPRGPTDKIPIAARLSPEAIATQLKLAQILPVAINEPAPALRDKWKKMLKFLVKQHPQDPVIFASTRMYALQQFRQGFMSLKFALLLTRNVFVGCELLPEEMIQRIVLGYLQEMKEDMMERLRRILEEGGTDQTKHSATLSSLPHPSTVDWLSVFLDERAADVDPNFVLREIHIFEKRTEDLNLAELYFIQIMKKMNSNSLLNLTVEKHLLEKLSERETGKSTSHDPGRPFASYANLASTTSSGFSTPLVKPKAAPKGEIRVMNYNKVFCHLLTWQLCFDQIYFKVYESGYHNELSLDTLIPLLMYLLKDTPREGLYDVYLQPTDWEAEVQPEERSEERPVKSVGFDATLLHLEMLRRVGDGNSTHRSQARQGLVFHHATQREKVKYHQLLPSSGECSNSRHIRASVVRGDTTCTALTKPWGPRNARYLVHPLATIPLGLFDCIMSLDFWYQVPLARYEEILSHFYRILDLDRGFLQLSLFDVKLMNATQEDDPNLLEEFYHTIADSMERLGYDPHSPRTVIPMLRKIGFRTVKYSVVAFDKSNEMIESLLKFWEMRLDHRFLNASGLEGGAQDAEVRATSNLEKIEANWNERGSNYLVNVIAEK</sequence>
<proteinExistence type="predicted"/>
<dbReference type="SUPFAM" id="SSF53335">
    <property type="entry name" value="S-adenosyl-L-methionine-dependent methyltransferases"/>
    <property type="match status" value="1"/>
</dbReference>
<gene>
    <name evidence="2" type="ORF">BABINDRAFT_163035</name>
</gene>
<feature type="compositionally biased region" description="Polar residues" evidence="1">
    <location>
        <begin position="47"/>
        <end position="65"/>
    </location>
</feature>
<evidence type="ECO:0000313" key="2">
    <source>
        <dbReference type="EMBL" id="ODQ77985.1"/>
    </source>
</evidence>
<dbReference type="RefSeq" id="XP_018983313.1">
    <property type="nucleotide sequence ID" value="XM_019129680.1"/>
</dbReference>
<protein>
    <submittedName>
        <fullName evidence="2">Uncharacterized protein</fullName>
    </submittedName>
</protein>
<organism evidence="2 3">
    <name type="scientific">Babjeviella inositovora NRRL Y-12698</name>
    <dbReference type="NCBI Taxonomy" id="984486"/>
    <lineage>
        <taxon>Eukaryota</taxon>
        <taxon>Fungi</taxon>
        <taxon>Dikarya</taxon>
        <taxon>Ascomycota</taxon>
        <taxon>Saccharomycotina</taxon>
        <taxon>Pichiomycetes</taxon>
        <taxon>Serinales incertae sedis</taxon>
        <taxon>Babjeviella</taxon>
    </lineage>
</organism>
<feature type="compositionally biased region" description="Polar residues" evidence="1">
    <location>
        <begin position="73"/>
        <end position="86"/>
    </location>
</feature>
<dbReference type="EMBL" id="KV454437">
    <property type="protein sequence ID" value="ODQ77985.1"/>
    <property type="molecule type" value="Genomic_DNA"/>
</dbReference>
<feature type="compositionally biased region" description="Basic and acidic residues" evidence="1">
    <location>
        <begin position="88"/>
        <end position="106"/>
    </location>
</feature>
<dbReference type="AlphaFoldDB" id="A0A1E3QJX1"/>
<accession>A0A1E3QJX1</accession>
<dbReference type="InterPro" id="IPR029063">
    <property type="entry name" value="SAM-dependent_MTases_sf"/>
</dbReference>
<reference evidence="3" key="1">
    <citation type="submission" date="2016-05" db="EMBL/GenBank/DDBJ databases">
        <title>Comparative genomics of biotechnologically important yeasts.</title>
        <authorList>
            <consortium name="DOE Joint Genome Institute"/>
            <person name="Riley R."/>
            <person name="Haridas S."/>
            <person name="Wolfe K.H."/>
            <person name="Lopes M.R."/>
            <person name="Hittinger C.T."/>
            <person name="Goker M."/>
            <person name="Salamov A."/>
            <person name="Wisecaver J."/>
            <person name="Long T.M."/>
            <person name="Aerts A.L."/>
            <person name="Barry K."/>
            <person name="Choi C."/>
            <person name="Clum A."/>
            <person name="Coughlan A.Y."/>
            <person name="Deshpande S."/>
            <person name="Douglass A.P."/>
            <person name="Hanson S.J."/>
            <person name="Klenk H.-P."/>
            <person name="Labutti K."/>
            <person name="Lapidus A."/>
            <person name="Lindquist E."/>
            <person name="Lipzen A."/>
            <person name="Meier-Kolthoff J.P."/>
            <person name="Ohm R.A."/>
            <person name="Otillar R.P."/>
            <person name="Pangilinan J."/>
            <person name="Peng Y."/>
            <person name="Rokas A."/>
            <person name="Rosa C.A."/>
            <person name="Scheuner C."/>
            <person name="Sibirny A.A."/>
            <person name="Slot J.C."/>
            <person name="Stielow J.B."/>
            <person name="Sun H."/>
            <person name="Kurtzman C.P."/>
            <person name="Blackwell M."/>
            <person name="Grigoriev I.V."/>
            <person name="Jeffries T.W."/>
        </authorList>
    </citation>
    <scope>NUCLEOTIDE SEQUENCE [LARGE SCALE GENOMIC DNA]</scope>
    <source>
        <strain evidence="3">NRRL Y-12698</strain>
    </source>
</reference>